<dbReference type="AlphaFoldDB" id="A0AAV8WEJ1"/>
<protein>
    <recommendedName>
        <fullName evidence="2">DUF4806 domain-containing protein</fullName>
    </recommendedName>
</protein>
<keyword evidence="4" id="KW-1185">Reference proteome</keyword>
<organism evidence="3 4">
    <name type="scientific">Exocentrus adspersus</name>
    <dbReference type="NCBI Taxonomy" id="1586481"/>
    <lineage>
        <taxon>Eukaryota</taxon>
        <taxon>Metazoa</taxon>
        <taxon>Ecdysozoa</taxon>
        <taxon>Arthropoda</taxon>
        <taxon>Hexapoda</taxon>
        <taxon>Insecta</taxon>
        <taxon>Pterygota</taxon>
        <taxon>Neoptera</taxon>
        <taxon>Endopterygota</taxon>
        <taxon>Coleoptera</taxon>
        <taxon>Polyphaga</taxon>
        <taxon>Cucujiformia</taxon>
        <taxon>Chrysomeloidea</taxon>
        <taxon>Cerambycidae</taxon>
        <taxon>Lamiinae</taxon>
        <taxon>Acanthocinini</taxon>
        <taxon>Exocentrus</taxon>
    </lineage>
</organism>
<dbReference type="Proteomes" id="UP001159042">
    <property type="component" value="Unassembled WGS sequence"/>
</dbReference>
<gene>
    <name evidence="3" type="ORF">NQ315_001106</name>
</gene>
<feature type="region of interest" description="Disordered" evidence="1">
    <location>
        <begin position="49"/>
        <end position="80"/>
    </location>
</feature>
<evidence type="ECO:0000259" key="2">
    <source>
        <dbReference type="Pfam" id="PF16064"/>
    </source>
</evidence>
<dbReference type="PANTHER" id="PTHR34153:SF2">
    <property type="entry name" value="SI:CH211-262H13.3-RELATED"/>
    <property type="match status" value="1"/>
</dbReference>
<comment type="caution">
    <text evidence="3">The sequence shown here is derived from an EMBL/GenBank/DDBJ whole genome shotgun (WGS) entry which is preliminary data.</text>
</comment>
<evidence type="ECO:0000256" key="1">
    <source>
        <dbReference type="SAM" id="MobiDB-lite"/>
    </source>
</evidence>
<evidence type="ECO:0000313" key="4">
    <source>
        <dbReference type="Proteomes" id="UP001159042"/>
    </source>
</evidence>
<dbReference type="PANTHER" id="PTHR34153">
    <property type="entry name" value="SI:CH211-262H13.3-RELATED-RELATED"/>
    <property type="match status" value="1"/>
</dbReference>
<feature type="compositionally biased region" description="Basic and acidic residues" evidence="1">
    <location>
        <begin position="71"/>
        <end position="80"/>
    </location>
</feature>
<dbReference type="Pfam" id="PF16064">
    <property type="entry name" value="DUF4806"/>
    <property type="match status" value="1"/>
</dbReference>
<feature type="domain" description="DUF4806" evidence="2">
    <location>
        <begin position="123"/>
        <end position="195"/>
    </location>
</feature>
<dbReference type="InterPro" id="IPR032071">
    <property type="entry name" value="DUF4806"/>
</dbReference>
<reference evidence="3 4" key="1">
    <citation type="journal article" date="2023" name="Insect Mol. Biol.">
        <title>Genome sequencing provides insights into the evolution of gene families encoding plant cell wall-degrading enzymes in longhorned beetles.</title>
        <authorList>
            <person name="Shin N.R."/>
            <person name="Okamura Y."/>
            <person name="Kirsch R."/>
            <person name="Pauchet Y."/>
        </authorList>
    </citation>
    <scope>NUCLEOTIDE SEQUENCE [LARGE SCALE GENOMIC DNA]</scope>
    <source>
        <strain evidence="3">EAD_L_NR</strain>
    </source>
</reference>
<dbReference type="EMBL" id="JANEYG010000002">
    <property type="protein sequence ID" value="KAJ8924943.1"/>
    <property type="molecule type" value="Genomic_DNA"/>
</dbReference>
<sequence length="244" mass="27584">MISYRYFHNDNFHHLLLLDGIPSKTTTKKLSQPQLQYLTVIKSAKQFTAPQPRNSELPAPVLGGPVASTSKENREVTRTETPLEKEYTETILNLLLEVREQNRQILSAVRGQVSSVVDAPPLPVELPVQTEEELGYLCDYISYKENADALAKFLATVGGTSLVNKINNVLKRCLSNNVARNYNFRGMREGKRAFQGLPLKEVVIRAVKLGHPDATDSDIENYIKVWLKHAPSRYKQHLIKQCVE</sequence>
<accession>A0AAV8WEJ1</accession>
<evidence type="ECO:0000313" key="3">
    <source>
        <dbReference type="EMBL" id="KAJ8924943.1"/>
    </source>
</evidence>
<name>A0AAV8WEJ1_9CUCU</name>
<proteinExistence type="predicted"/>